<dbReference type="Proteomes" id="UP000248926">
    <property type="component" value="Unassembled WGS sequence"/>
</dbReference>
<evidence type="ECO:0000313" key="3">
    <source>
        <dbReference type="Proteomes" id="UP000248926"/>
    </source>
</evidence>
<gene>
    <name evidence="2" type="ORF">CA260_16735</name>
</gene>
<comment type="caution">
    <text evidence="2">The sequence shown here is derived from an EMBL/GenBank/DDBJ whole genome shotgun (WGS) entry which is preliminary data.</text>
</comment>
<evidence type="ECO:0000313" key="2">
    <source>
        <dbReference type="EMBL" id="RAO75691.1"/>
    </source>
</evidence>
<organism evidence="2 3">
    <name type="scientific">Dyella jiangningensis</name>
    <dbReference type="NCBI Taxonomy" id="1379159"/>
    <lineage>
        <taxon>Bacteria</taxon>
        <taxon>Pseudomonadati</taxon>
        <taxon>Pseudomonadota</taxon>
        <taxon>Gammaproteobacteria</taxon>
        <taxon>Lysobacterales</taxon>
        <taxon>Rhodanobacteraceae</taxon>
        <taxon>Dyella</taxon>
    </lineage>
</organism>
<sequence>MNQRYPFRSMALGIALAMAIPTYALALPQQTTEEAGVTSTAHELKREESTLNATVVSVDQENRQVVLRGPKGNEETIKAGPEIKNLDQLHAGDTVTAKYERAVALELLPADSAEAGMEYQNGMKTAEKGATPGGTADQSVSVTSKLTAVDMKNHTVTLTGADGKSRVIEVKDPKRQAQMNKLKVGQMVRITYVEALAISVTKGKAKK</sequence>
<keyword evidence="3" id="KW-1185">Reference proteome</keyword>
<keyword evidence="1" id="KW-0732">Signal</keyword>
<dbReference type="RefSeq" id="WP_111984156.1">
    <property type="nucleotide sequence ID" value="NZ_NFZS01000004.1"/>
</dbReference>
<proteinExistence type="predicted"/>
<dbReference type="EMBL" id="NFZS01000004">
    <property type="protein sequence ID" value="RAO75691.1"/>
    <property type="molecule type" value="Genomic_DNA"/>
</dbReference>
<name>A0A328P358_9GAMM</name>
<dbReference type="OrthoDB" id="8684916at2"/>
<feature type="signal peptide" evidence="1">
    <location>
        <begin position="1"/>
        <end position="26"/>
    </location>
</feature>
<dbReference type="AlphaFoldDB" id="A0A328P358"/>
<reference evidence="2 3" key="1">
    <citation type="journal article" date="2018" name="Genet. Mol. Biol.">
        <title>The genome sequence of Dyella jiangningensis FCAV SCS01 from a lignocellulose-decomposing microbial consortium metagenome reveals potential for biotechnological applications.</title>
        <authorList>
            <person name="Desiderato J.G."/>
            <person name="Alvarenga D.O."/>
            <person name="Constancio M.T.L."/>
            <person name="Alves L.M.C."/>
            <person name="Varani A.M."/>
        </authorList>
    </citation>
    <scope>NUCLEOTIDE SEQUENCE [LARGE SCALE GENOMIC DNA]</scope>
    <source>
        <strain evidence="2 3">FCAV SCS01</strain>
    </source>
</reference>
<protein>
    <recommendedName>
        <fullName evidence="4">DUF5666 domain-containing protein</fullName>
    </recommendedName>
</protein>
<accession>A0A328P358</accession>
<evidence type="ECO:0008006" key="4">
    <source>
        <dbReference type="Google" id="ProtNLM"/>
    </source>
</evidence>
<feature type="chain" id="PRO_5016253125" description="DUF5666 domain-containing protein" evidence="1">
    <location>
        <begin position="27"/>
        <end position="207"/>
    </location>
</feature>
<evidence type="ECO:0000256" key="1">
    <source>
        <dbReference type="SAM" id="SignalP"/>
    </source>
</evidence>